<dbReference type="OMA" id="RHFGHIQ"/>
<dbReference type="Gramene" id="EME29866">
    <property type="protein sequence ID" value="EME29866"/>
    <property type="gene ID" value="Gasu_28610"/>
</dbReference>
<dbReference type="AlphaFoldDB" id="M2W2G2"/>
<dbReference type="STRING" id="130081.M2W2G2"/>
<dbReference type="SUPFAM" id="SSF82607">
    <property type="entry name" value="YbaB-like"/>
    <property type="match status" value="1"/>
</dbReference>
<keyword evidence="1" id="KW-0238">DNA-binding</keyword>
<dbReference type="InterPro" id="IPR004401">
    <property type="entry name" value="YbaB/EbfC"/>
</dbReference>
<dbReference type="GeneID" id="17088630"/>
<dbReference type="GO" id="GO:0003677">
    <property type="term" value="F:DNA binding"/>
    <property type="evidence" value="ECO:0007669"/>
    <property type="project" value="UniProtKB-KW"/>
</dbReference>
<dbReference type="EMBL" id="KB454505">
    <property type="protein sequence ID" value="EME29866.1"/>
    <property type="molecule type" value="Genomic_DNA"/>
</dbReference>
<keyword evidence="3" id="KW-1185">Reference proteome</keyword>
<evidence type="ECO:0008006" key="4">
    <source>
        <dbReference type="Google" id="ProtNLM"/>
    </source>
</evidence>
<organism evidence="2 3">
    <name type="scientific">Galdieria sulphuraria</name>
    <name type="common">Red alga</name>
    <dbReference type="NCBI Taxonomy" id="130081"/>
    <lineage>
        <taxon>Eukaryota</taxon>
        <taxon>Rhodophyta</taxon>
        <taxon>Bangiophyceae</taxon>
        <taxon>Galdieriales</taxon>
        <taxon>Galdieriaceae</taxon>
        <taxon>Galdieria</taxon>
    </lineage>
</organism>
<dbReference type="PANTHER" id="PTHR33449:SF1">
    <property type="entry name" value="NUCLEOID-ASSOCIATED PROTEIN YBAB"/>
    <property type="match status" value="1"/>
</dbReference>
<dbReference type="InterPro" id="IPR036894">
    <property type="entry name" value="YbaB-like_sf"/>
</dbReference>
<evidence type="ECO:0000313" key="3">
    <source>
        <dbReference type="Proteomes" id="UP000030680"/>
    </source>
</evidence>
<gene>
    <name evidence="2" type="ORF">Gasu_28610</name>
</gene>
<proteinExistence type="predicted"/>
<accession>M2W2G2</accession>
<protein>
    <recommendedName>
        <fullName evidence="4">Nucleoid-associated protein</fullName>
    </recommendedName>
</protein>
<evidence type="ECO:0000313" key="2">
    <source>
        <dbReference type="EMBL" id="EME29866.1"/>
    </source>
</evidence>
<evidence type="ECO:0000256" key="1">
    <source>
        <dbReference type="ARBA" id="ARBA00023125"/>
    </source>
</evidence>
<dbReference type="Gene3D" id="3.30.1310.10">
    <property type="entry name" value="Nucleoid-associated protein YbaB-like domain"/>
    <property type="match status" value="1"/>
</dbReference>
<name>M2W2G2_GALSU</name>
<dbReference type="RefSeq" id="XP_005706386.1">
    <property type="nucleotide sequence ID" value="XM_005706329.1"/>
</dbReference>
<sequence>MSNVAFATLFYPTASRNKSLLRTRQNFCKNPSHGIHKPYQESAFKCIPLRAKEDGQKGGGKFNPFAALGNVGNFMDAVKKAQEFSKEAGKMQEELSRTELKASSEDGLAHAYITGNQRPIRVEVTEELVSKGAEAVSKSVTEAIIAAHNLSMAHVKEKLGSITNSLGLPDTAGKS</sequence>
<dbReference type="Pfam" id="PF02575">
    <property type="entry name" value="YbaB_DNA_bd"/>
    <property type="match status" value="1"/>
</dbReference>
<dbReference type="Proteomes" id="UP000030680">
    <property type="component" value="Unassembled WGS sequence"/>
</dbReference>
<dbReference type="OrthoDB" id="2020094at2759"/>
<dbReference type="PANTHER" id="PTHR33449">
    <property type="entry name" value="NUCLEOID-ASSOCIATED PROTEIN YBAB"/>
    <property type="match status" value="1"/>
</dbReference>
<reference evidence="3" key="1">
    <citation type="journal article" date="2013" name="Science">
        <title>Gene transfer from bacteria and archaea facilitated evolution of an extremophilic eukaryote.</title>
        <authorList>
            <person name="Schonknecht G."/>
            <person name="Chen W.H."/>
            <person name="Ternes C.M."/>
            <person name="Barbier G.G."/>
            <person name="Shrestha R.P."/>
            <person name="Stanke M."/>
            <person name="Brautigam A."/>
            <person name="Baker B.J."/>
            <person name="Banfield J.F."/>
            <person name="Garavito R.M."/>
            <person name="Carr K."/>
            <person name="Wilkerson C."/>
            <person name="Rensing S.A."/>
            <person name="Gagneul D."/>
            <person name="Dickenson N.E."/>
            <person name="Oesterhelt C."/>
            <person name="Lercher M.J."/>
            <person name="Weber A.P."/>
        </authorList>
    </citation>
    <scope>NUCLEOTIDE SEQUENCE [LARGE SCALE GENOMIC DNA]</scope>
    <source>
        <strain evidence="3">074W</strain>
    </source>
</reference>
<dbReference type="KEGG" id="gsl:Gasu_28610"/>